<dbReference type="Proteomes" id="UP001140258">
    <property type="component" value="Unassembled WGS sequence"/>
</dbReference>
<name>A0ABT2EWF3_METVO</name>
<comment type="caution">
    <text evidence="1">The sequence shown here is derived from an EMBL/GenBank/DDBJ whole genome shotgun (WGS) entry which is preliminary data.</text>
</comment>
<dbReference type="EMBL" id="JANUCQ010000002">
    <property type="protein sequence ID" value="MCS3921954.1"/>
    <property type="molecule type" value="Genomic_DNA"/>
</dbReference>
<accession>A0ABT2EWF3</accession>
<organism evidence="1 2">
    <name type="scientific">Methanococcus voltae PS</name>
    <dbReference type="NCBI Taxonomy" id="523842"/>
    <lineage>
        <taxon>Archaea</taxon>
        <taxon>Methanobacteriati</taxon>
        <taxon>Methanobacteriota</taxon>
        <taxon>Methanomada group</taxon>
        <taxon>Methanococci</taxon>
        <taxon>Methanococcales</taxon>
        <taxon>Methanococcaceae</taxon>
        <taxon>Methanococcus</taxon>
    </lineage>
</organism>
<evidence type="ECO:0000313" key="2">
    <source>
        <dbReference type="Proteomes" id="UP001140258"/>
    </source>
</evidence>
<evidence type="ECO:0000313" key="1">
    <source>
        <dbReference type="EMBL" id="MCS3921954.1"/>
    </source>
</evidence>
<keyword evidence="2" id="KW-1185">Reference proteome</keyword>
<gene>
    <name evidence="1" type="ORF">M2325_000639</name>
</gene>
<reference evidence="1" key="1">
    <citation type="submission" date="2022-08" db="EMBL/GenBank/DDBJ databases">
        <title>Genomic Encyclopedia of Type Strains, Phase V (KMG-V): Genome sequencing to study the core and pangenomes of soil and plant-associated prokaryotes.</title>
        <authorList>
            <person name="Whitman W."/>
        </authorList>
    </citation>
    <scope>NUCLEOTIDE SEQUENCE</scope>
    <source>
        <strain evidence="1">PS</strain>
    </source>
</reference>
<sequence length="314" mass="34780">MEFSMPFDSVGADERLYNAEDFADFFKMFVSNGVSGLYDNLKVSANGQNMKTSVSAGTAMINGKYYKNTEAIEFSHMALSPGQNRIDRIVLRLDNSESNRNIKIMLLTGELSDNPQPPILTRNDNIYELSLAQVKLTGGRNYLTTEDIIDERTDEAVCGVMHSSNQEEAIENWFEDFQNRTEIHLSQLNMDNLVLRENIREVLLENITPGEVIYSNSIYGSGKNGPSVSHTFSNTNLVKISISMTTGYTGYAHFALYDDNGAVSYSASLGAENSQKLEVIRGIKPNYKVGMHCGVNDDDSHGSAGISVSFETLI</sequence>
<protein>
    <submittedName>
        <fullName evidence="1">Uncharacterized protein</fullName>
    </submittedName>
</protein>
<dbReference type="RefSeq" id="WP_259050893.1">
    <property type="nucleotide sequence ID" value="NZ_JANUCQ010000002.1"/>
</dbReference>
<proteinExistence type="predicted"/>